<dbReference type="AlphaFoldDB" id="A0AAE3INA7"/>
<sequence length="68" mass="8003">MSTFSEKVRGNWNVVKGTLKQKWADLTDDDLLYEEGKEDELLGRLERKTGETKENINSFIDDIKFDEY</sequence>
<feature type="domain" description="CsbD-like" evidence="2">
    <location>
        <begin position="6"/>
        <end position="57"/>
    </location>
</feature>
<dbReference type="PANTHER" id="PTHR34977">
    <property type="entry name" value="UPF0337 PROTEIN YJBJ"/>
    <property type="match status" value="1"/>
</dbReference>
<name>A0AAE3INA7_9BACT</name>
<dbReference type="SUPFAM" id="SSF69047">
    <property type="entry name" value="Hypothetical protein YjbJ"/>
    <property type="match status" value="1"/>
</dbReference>
<evidence type="ECO:0000313" key="3">
    <source>
        <dbReference type="EMBL" id="MCU7695170.1"/>
    </source>
</evidence>
<organism evidence="3 4">
    <name type="scientific">Haoranjiania flava</name>
    <dbReference type="NCBI Taxonomy" id="1856322"/>
    <lineage>
        <taxon>Bacteria</taxon>
        <taxon>Pseudomonadati</taxon>
        <taxon>Bacteroidota</taxon>
        <taxon>Chitinophagia</taxon>
        <taxon>Chitinophagales</taxon>
        <taxon>Chitinophagaceae</taxon>
        <taxon>Haoranjiania</taxon>
    </lineage>
</organism>
<dbReference type="Pfam" id="PF05532">
    <property type="entry name" value="CsbD"/>
    <property type="match status" value="1"/>
</dbReference>
<dbReference type="EMBL" id="JAOTPL010000019">
    <property type="protein sequence ID" value="MCU7695170.1"/>
    <property type="molecule type" value="Genomic_DNA"/>
</dbReference>
<gene>
    <name evidence="3" type="ORF">OD355_11635</name>
</gene>
<dbReference type="Proteomes" id="UP001209317">
    <property type="component" value="Unassembled WGS sequence"/>
</dbReference>
<dbReference type="RefSeq" id="WP_263038657.1">
    <property type="nucleotide sequence ID" value="NZ_JAOTPL010000019.1"/>
</dbReference>
<proteinExistence type="inferred from homology"/>
<keyword evidence="4" id="KW-1185">Reference proteome</keyword>
<reference evidence="3" key="1">
    <citation type="submission" date="2022-10" db="EMBL/GenBank/DDBJ databases">
        <authorList>
            <person name="Kim H.S."/>
            <person name="Kim J.-S."/>
            <person name="Suh M.K."/>
            <person name="Eom M.K."/>
            <person name="Lee J.-S."/>
        </authorList>
    </citation>
    <scope>NUCLEOTIDE SEQUENCE</scope>
    <source>
        <strain evidence="3">LIP-5</strain>
    </source>
</reference>
<evidence type="ECO:0000259" key="2">
    <source>
        <dbReference type="Pfam" id="PF05532"/>
    </source>
</evidence>
<protein>
    <submittedName>
        <fullName evidence="3">CsbD family protein</fullName>
    </submittedName>
</protein>
<evidence type="ECO:0000313" key="4">
    <source>
        <dbReference type="Proteomes" id="UP001209317"/>
    </source>
</evidence>
<dbReference type="InterPro" id="IPR050423">
    <property type="entry name" value="UPF0337_stress_rsp"/>
</dbReference>
<accession>A0AAE3INA7</accession>
<dbReference type="InterPro" id="IPR036629">
    <property type="entry name" value="YjbJ_sf"/>
</dbReference>
<dbReference type="PANTHER" id="PTHR34977:SF1">
    <property type="entry name" value="UPF0337 PROTEIN YJBJ"/>
    <property type="match status" value="1"/>
</dbReference>
<comment type="caution">
    <text evidence="3">The sequence shown here is derived from an EMBL/GenBank/DDBJ whole genome shotgun (WGS) entry which is preliminary data.</text>
</comment>
<comment type="similarity">
    <text evidence="1">Belongs to the UPF0337 (CsbD) family.</text>
</comment>
<evidence type="ECO:0000256" key="1">
    <source>
        <dbReference type="ARBA" id="ARBA00009129"/>
    </source>
</evidence>
<dbReference type="InterPro" id="IPR008462">
    <property type="entry name" value="CsbD"/>
</dbReference>
<dbReference type="Gene3D" id="1.10.1470.10">
    <property type="entry name" value="YjbJ"/>
    <property type="match status" value="1"/>
</dbReference>